<evidence type="ECO:0000256" key="2">
    <source>
        <dbReference type="ARBA" id="ARBA00022694"/>
    </source>
</evidence>
<evidence type="ECO:0000256" key="3">
    <source>
        <dbReference type="ARBA" id="ARBA00023235"/>
    </source>
</evidence>
<keyword evidence="2 4" id="KW-0819">tRNA processing</keyword>
<dbReference type="InterPro" id="IPR020103">
    <property type="entry name" value="PsdUridine_synth_cat_dom_sf"/>
</dbReference>
<evidence type="ECO:0000256" key="4">
    <source>
        <dbReference type="HAMAP-Rule" id="MF_00171"/>
    </source>
</evidence>
<keyword evidence="10" id="KW-1185">Reference proteome</keyword>
<dbReference type="NCBIfam" id="TIGR00071">
    <property type="entry name" value="hisT_truA"/>
    <property type="match status" value="1"/>
</dbReference>
<dbReference type="InterPro" id="IPR020097">
    <property type="entry name" value="PsdUridine_synth_TruA_a/b_dom"/>
</dbReference>
<comment type="subunit">
    <text evidence="4">Homodimer.</text>
</comment>
<dbReference type="Gene3D" id="3.30.70.660">
    <property type="entry name" value="Pseudouridine synthase I, catalytic domain, C-terminal subdomain"/>
    <property type="match status" value="1"/>
</dbReference>
<dbReference type="EC" id="5.4.99.12" evidence="4"/>
<dbReference type="InterPro" id="IPR020094">
    <property type="entry name" value="TruA/RsuA/RluB/E/F_N"/>
</dbReference>
<evidence type="ECO:0000259" key="8">
    <source>
        <dbReference type="Pfam" id="PF01416"/>
    </source>
</evidence>
<dbReference type="HAMAP" id="MF_00171">
    <property type="entry name" value="TruA"/>
    <property type="match status" value="1"/>
</dbReference>
<evidence type="ECO:0000256" key="5">
    <source>
        <dbReference type="PIRSR" id="PIRSR001430-1"/>
    </source>
</evidence>
<name>A0A2T1N510_9FLAO</name>
<comment type="catalytic activity">
    <reaction evidence="4 7">
        <text>uridine(38/39/40) in tRNA = pseudouridine(38/39/40) in tRNA</text>
        <dbReference type="Rhea" id="RHEA:22376"/>
        <dbReference type="Rhea" id="RHEA-COMP:10085"/>
        <dbReference type="Rhea" id="RHEA-COMP:10087"/>
        <dbReference type="ChEBI" id="CHEBI:65314"/>
        <dbReference type="ChEBI" id="CHEBI:65315"/>
        <dbReference type="EC" id="5.4.99.12"/>
    </reaction>
</comment>
<dbReference type="Proteomes" id="UP000238426">
    <property type="component" value="Unassembled WGS sequence"/>
</dbReference>
<comment type="similarity">
    <text evidence="1 4 7">Belongs to the tRNA pseudouridine synthase TruA family.</text>
</comment>
<comment type="function">
    <text evidence="4">Formation of pseudouridine at positions 38, 39 and 40 in the anticodon stem and loop of transfer RNAs.</text>
</comment>
<evidence type="ECO:0000256" key="1">
    <source>
        <dbReference type="ARBA" id="ARBA00009375"/>
    </source>
</evidence>
<sequence length="250" mass="28450">MRYFLELSYFGKQYHGWQTQPNAISVQETVEQALKTILRQPIAIVGAGRTDAGVHASQIFAHFDIENSLNEEETVYKLNAFLPKDIVIEALFKVKDDAHARFHATSRSYVYRLSTKKNSFNVNYAYCFKPDLNVSEMNKAAELLLGTKDFECFSKSNSDVHTYNCTITEAKWVEVDNELHFKITADRFLRNMVRAIVGTLINVGIGKSSVNDVLTIIESKNRSEAGYSVPAHGLYLTQVTYPEDIYLNER</sequence>
<feature type="binding site" evidence="4 6">
    <location>
        <position position="109"/>
    </location>
    <ligand>
        <name>substrate</name>
    </ligand>
</feature>
<dbReference type="GO" id="GO:0003723">
    <property type="term" value="F:RNA binding"/>
    <property type="evidence" value="ECO:0007669"/>
    <property type="project" value="InterPro"/>
</dbReference>
<protein>
    <recommendedName>
        <fullName evidence="4">tRNA pseudouridine synthase A</fullName>
        <ecNumber evidence="4">5.4.99.12</ecNumber>
    </recommendedName>
    <alternativeName>
        <fullName evidence="4">tRNA pseudouridine(38-40) synthase</fullName>
    </alternativeName>
    <alternativeName>
        <fullName evidence="4">tRNA pseudouridylate synthase I</fullName>
    </alternativeName>
    <alternativeName>
        <fullName evidence="4">tRNA-uridine isomerase I</fullName>
    </alternativeName>
</protein>
<dbReference type="PANTHER" id="PTHR11142">
    <property type="entry name" value="PSEUDOURIDYLATE SYNTHASE"/>
    <property type="match status" value="1"/>
</dbReference>
<dbReference type="InterPro" id="IPR001406">
    <property type="entry name" value="PsdUridine_synth_TruA"/>
</dbReference>
<dbReference type="PANTHER" id="PTHR11142:SF0">
    <property type="entry name" value="TRNA PSEUDOURIDINE SYNTHASE-LIKE 1"/>
    <property type="match status" value="1"/>
</dbReference>
<dbReference type="PIRSF" id="PIRSF001430">
    <property type="entry name" value="tRNA_psdUrid_synth"/>
    <property type="match status" value="1"/>
</dbReference>
<dbReference type="GO" id="GO:0031119">
    <property type="term" value="P:tRNA pseudouridine synthesis"/>
    <property type="evidence" value="ECO:0007669"/>
    <property type="project" value="UniProtKB-UniRule"/>
</dbReference>
<dbReference type="RefSeq" id="WP_106464110.1">
    <property type="nucleotide sequence ID" value="NZ_PXOQ01000015.1"/>
</dbReference>
<dbReference type="EMBL" id="PXOQ01000015">
    <property type="protein sequence ID" value="PSG86371.1"/>
    <property type="molecule type" value="Genomic_DNA"/>
</dbReference>
<keyword evidence="3 4" id="KW-0413">Isomerase</keyword>
<dbReference type="InterPro" id="IPR020095">
    <property type="entry name" value="PsdUridine_synth_TruA_C"/>
</dbReference>
<dbReference type="FunFam" id="3.30.70.580:FF:000001">
    <property type="entry name" value="tRNA pseudouridine synthase A"/>
    <property type="match status" value="1"/>
</dbReference>
<dbReference type="SUPFAM" id="SSF55120">
    <property type="entry name" value="Pseudouridine synthase"/>
    <property type="match status" value="1"/>
</dbReference>
<evidence type="ECO:0000313" key="9">
    <source>
        <dbReference type="EMBL" id="PSG86371.1"/>
    </source>
</evidence>
<evidence type="ECO:0000313" key="10">
    <source>
        <dbReference type="Proteomes" id="UP000238426"/>
    </source>
</evidence>
<reference evidence="9 10" key="1">
    <citation type="submission" date="2018-03" db="EMBL/GenBank/DDBJ databases">
        <title>Mesoflavibacter sp. HG37 and Mesoflavibacter sp. HG96 sp.nov., two marine bacteria isolated from seawater of Western Pacific Ocean.</title>
        <authorList>
            <person name="Cheng H."/>
            <person name="Wu Y.-H."/>
            <person name="Guo L.-L."/>
            <person name="Xu X.-W."/>
        </authorList>
    </citation>
    <scope>NUCLEOTIDE SEQUENCE [LARGE SCALE GENOMIC DNA]</scope>
    <source>
        <strain evidence="9 10">KCTC 32269</strain>
    </source>
</reference>
<gene>
    <name evidence="4" type="primary">truA</name>
    <name evidence="9" type="ORF">C7H52_11815</name>
</gene>
<evidence type="ECO:0000256" key="7">
    <source>
        <dbReference type="RuleBase" id="RU003792"/>
    </source>
</evidence>
<feature type="domain" description="Pseudouridine synthase I TruA alpha/beta" evidence="8">
    <location>
        <begin position="8"/>
        <end position="102"/>
    </location>
</feature>
<feature type="active site" description="Nucleophile" evidence="4 5">
    <location>
        <position position="51"/>
    </location>
</feature>
<dbReference type="OrthoDB" id="9811823at2"/>
<organism evidence="9 10">
    <name type="scientific">Aurantibacter aestuarii</name>
    <dbReference type="NCBI Taxonomy" id="1266046"/>
    <lineage>
        <taxon>Bacteria</taxon>
        <taxon>Pseudomonadati</taxon>
        <taxon>Bacteroidota</taxon>
        <taxon>Flavobacteriia</taxon>
        <taxon>Flavobacteriales</taxon>
        <taxon>Flavobacteriaceae</taxon>
        <taxon>Aurantibacter</taxon>
    </lineage>
</organism>
<dbReference type="Pfam" id="PF01416">
    <property type="entry name" value="PseudoU_synth_1"/>
    <property type="match status" value="2"/>
</dbReference>
<dbReference type="CDD" id="cd02570">
    <property type="entry name" value="PseudoU_synth_EcTruA"/>
    <property type="match status" value="1"/>
</dbReference>
<dbReference type="GO" id="GO:0160147">
    <property type="term" value="F:tRNA pseudouridine(38-40) synthase activity"/>
    <property type="evidence" value="ECO:0007669"/>
    <property type="project" value="UniProtKB-EC"/>
</dbReference>
<dbReference type="Gene3D" id="3.30.70.580">
    <property type="entry name" value="Pseudouridine synthase I, catalytic domain, N-terminal subdomain"/>
    <property type="match status" value="1"/>
</dbReference>
<proteinExistence type="inferred from homology"/>
<evidence type="ECO:0000256" key="6">
    <source>
        <dbReference type="PIRSR" id="PIRSR001430-2"/>
    </source>
</evidence>
<dbReference type="AlphaFoldDB" id="A0A2T1N510"/>
<comment type="caution">
    <text evidence="9">The sequence shown here is derived from an EMBL/GenBank/DDBJ whole genome shotgun (WGS) entry which is preliminary data.</text>
</comment>
<feature type="domain" description="Pseudouridine synthase I TruA alpha/beta" evidence="8">
    <location>
        <begin position="140"/>
        <end position="242"/>
    </location>
</feature>
<accession>A0A2T1N510</accession>
<comment type="caution">
    <text evidence="4">Lacks conserved residue(s) required for the propagation of feature annotation.</text>
</comment>